<dbReference type="SUPFAM" id="SSF52172">
    <property type="entry name" value="CheY-like"/>
    <property type="match status" value="1"/>
</dbReference>
<dbReference type="Proteomes" id="UP000197468">
    <property type="component" value="Unassembled WGS sequence"/>
</dbReference>
<proteinExistence type="predicted"/>
<evidence type="ECO:0000256" key="1">
    <source>
        <dbReference type="PROSITE-ProRule" id="PRU00169"/>
    </source>
</evidence>
<sequence length="134" mass="14667">MKILLADSSDLFRRLLRERLREVPNATVVGQAAHEDQAVLAAALCAPDVVLIDIELERGSGFSTVERLREAGFRGTAYVVTAADESEFGPMCVEAGIDGYYDKQHDLDRLVQALSVLALAPVTFPRQPIKAQQL</sequence>
<gene>
    <name evidence="3" type="ORF">CDN99_13610</name>
</gene>
<dbReference type="Gene3D" id="3.40.50.2300">
    <property type="match status" value="1"/>
</dbReference>
<dbReference type="OrthoDB" id="9152510at2"/>
<dbReference type="PANTHER" id="PTHR45566">
    <property type="entry name" value="HTH-TYPE TRANSCRIPTIONAL REGULATOR YHJB-RELATED"/>
    <property type="match status" value="1"/>
</dbReference>
<reference evidence="3 4" key="1">
    <citation type="journal article" date="2008" name="Int. J. Syst. Evol. Microbiol.">
        <title>Description of Roseateles aquatilis sp. nov. and Roseateles terrae sp. nov., in the class Betaproteobacteria, and emended description of the genus Roseateles.</title>
        <authorList>
            <person name="Gomila M."/>
            <person name="Bowien B."/>
            <person name="Falsen E."/>
            <person name="Moore E.R."/>
            <person name="Lalucat J."/>
        </authorList>
    </citation>
    <scope>NUCLEOTIDE SEQUENCE [LARGE SCALE GENOMIC DNA]</scope>
    <source>
        <strain evidence="3 4">CCUG 48205</strain>
    </source>
</reference>
<dbReference type="Pfam" id="PF00072">
    <property type="entry name" value="Response_reg"/>
    <property type="match status" value="1"/>
</dbReference>
<keyword evidence="1" id="KW-0597">Phosphoprotein</keyword>
<dbReference type="PANTHER" id="PTHR45566:SF2">
    <property type="entry name" value="NARL SUBFAMILY"/>
    <property type="match status" value="1"/>
</dbReference>
<dbReference type="InterPro" id="IPR011006">
    <property type="entry name" value="CheY-like_superfamily"/>
</dbReference>
<dbReference type="RefSeq" id="WP_141100779.1">
    <property type="nucleotide sequence ID" value="NZ_NIOF01000005.1"/>
</dbReference>
<evidence type="ECO:0000313" key="3">
    <source>
        <dbReference type="EMBL" id="OWQ90386.1"/>
    </source>
</evidence>
<dbReference type="AlphaFoldDB" id="A0A246JDT6"/>
<feature type="domain" description="Response regulatory" evidence="2">
    <location>
        <begin position="2"/>
        <end position="118"/>
    </location>
</feature>
<protein>
    <recommendedName>
        <fullName evidence="2">Response regulatory domain-containing protein</fullName>
    </recommendedName>
</protein>
<dbReference type="GO" id="GO:0000160">
    <property type="term" value="P:phosphorelay signal transduction system"/>
    <property type="evidence" value="ECO:0007669"/>
    <property type="project" value="InterPro"/>
</dbReference>
<dbReference type="InterPro" id="IPR001789">
    <property type="entry name" value="Sig_transdc_resp-reg_receiver"/>
</dbReference>
<evidence type="ECO:0000313" key="4">
    <source>
        <dbReference type="Proteomes" id="UP000197468"/>
    </source>
</evidence>
<comment type="caution">
    <text evidence="3">The sequence shown here is derived from an EMBL/GenBank/DDBJ whole genome shotgun (WGS) entry which is preliminary data.</text>
</comment>
<dbReference type="EMBL" id="NIOF01000005">
    <property type="protein sequence ID" value="OWQ90386.1"/>
    <property type="molecule type" value="Genomic_DNA"/>
</dbReference>
<keyword evidence="4" id="KW-1185">Reference proteome</keyword>
<dbReference type="SMART" id="SM00448">
    <property type="entry name" value="REC"/>
    <property type="match status" value="1"/>
</dbReference>
<dbReference type="InterPro" id="IPR051015">
    <property type="entry name" value="EvgA-like"/>
</dbReference>
<name>A0A246JDT6_9BURK</name>
<organism evidence="3 4">
    <name type="scientific">Roseateles aquatilis</name>
    <dbReference type="NCBI Taxonomy" id="431061"/>
    <lineage>
        <taxon>Bacteria</taxon>
        <taxon>Pseudomonadati</taxon>
        <taxon>Pseudomonadota</taxon>
        <taxon>Betaproteobacteria</taxon>
        <taxon>Burkholderiales</taxon>
        <taxon>Sphaerotilaceae</taxon>
        <taxon>Roseateles</taxon>
    </lineage>
</organism>
<accession>A0A246JDT6</accession>
<evidence type="ECO:0000259" key="2">
    <source>
        <dbReference type="PROSITE" id="PS50110"/>
    </source>
</evidence>
<dbReference type="PROSITE" id="PS50110">
    <property type="entry name" value="RESPONSE_REGULATORY"/>
    <property type="match status" value="1"/>
</dbReference>
<feature type="modified residue" description="4-aspartylphosphate" evidence="1">
    <location>
        <position position="53"/>
    </location>
</feature>